<accession>A0ABW5UTN8</accession>
<dbReference type="Pfam" id="PF07690">
    <property type="entry name" value="MFS_1"/>
    <property type="match status" value="1"/>
</dbReference>
<feature type="transmembrane region" description="Helical" evidence="7">
    <location>
        <begin position="105"/>
        <end position="124"/>
    </location>
</feature>
<dbReference type="Gene3D" id="1.20.1250.20">
    <property type="entry name" value="MFS general substrate transporter like domains"/>
    <property type="match status" value="1"/>
</dbReference>
<dbReference type="Proteomes" id="UP001597492">
    <property type="component" value="Unassembled WGS sequence"/>
</dbReference>
<dbReference type="CDD" id="cd17325">
    <property type="entry name" value="MFS_MdtG_SLC18_like"/>
    <property type="match status" value="1"/>
</dbReference>
<dbReference type="PROSITE" id="PS50850">
    <property type="entry name" value="MFS"/>
    <property type="match status" value="1"/>
</dbReference>
<keyword evidence="6 7" id="KW-0472">Membrane</keyword>
<dbReference type="InterPro" id="IPR010290">
    <property type="entry name" value="TM_effector"/>
</dbReference>
<evidence type="ECO:0000256" key="2">
    <source>
        <dbReference type="ARBA" id="ARBA00022448"/>
    </source>
</evidence>
<evidence type="ECO:0000256" key="3">
    <source>
        <dbReference type="ARBA" id="ARBA00022475"/>
    </source>
</evidence>
<organism evidence="9 10">
    <name type="scientific">Gulosibacter faecalis</name>
    <dbReference type="NCBI Taxonomy" id="272240"/>
    <lineage>
        <taxon>Bacteria</taxon>
        <taxon>Bacillati</taxon>
        <taxon>Actinomycetota</taxon>
        <taxon>Actinomycetes</taxon>
        <taxon>Micrococcales</taxon>
        <taxon>Microbacteriaceae</taxon>
        <taxon>Gulosibacter</taxon>
    </lineage>
</organism>
<dbReference type="PANTHER" id="PTHR23517">
    <property type="entry name" value="RESISTANCE PROTEIN MDTM, PUTATIVE-RELATED-RELATED"/>
    <property type="match status" value="1"/>
</dbReference>
<dbReference type="SUPFAM" id="SSF103473">
    <property type="entry name" value="MFS general substrate transporter"/>
    <property type="match status" value="1"/>
</dbReference>
<reference evidence="10" key="1">
    <citation type="journal article" date="2019" name="Int. J. Syst. Evol. Microbiol.">
        <title>The Global Catalogue of Microorganisms (GCM) 10K type strain sequencing project: providing services to taxonomists for standard genome sequencing and annotation.</title>
        <authorList>
            <consortium name="The Broad Institute Genomics Platform"/>
            <consortium name="The Broad Institute Genome Sequencing Center for Infectious Disease"/>
            <person name="Wu L."/>
            <person name="Ma J."/>
        </authorList>
    </citation>
    <scope>NUCLEOTIDE SEQUENCE [LARGE SCALE GENOMIC DNA]</scope>
    <source>
        <strain evidence="10">TISTR 1514</strain>
    </source>
</reference>
<evidence type="ECO:0000256" key="6">
    <source>
        <dbReference type="ARBA" id="ARBA00023136"/>
    </source>
</evidence>
<feature type="domain" description="Major facilitator superfamily (MFS) profile" evidence="8">
    <location>
        <begin position="39"/>
        <end position="420"/>
    </location>
</feature>
<feature type="transmembrane region" description="Helical" evidence="7">
    <location>
        <begin position="40"/>
        <end position="61"/>
    </location>
</feature>
<dbReference type="InterPro" id="IPR036259">
    <property type="entry name" value="MFS_trans_sf"/>
</dbReference>
<feature type="transmembrane region" description="Helical" evidence="7">
    <location>
        <begin position="307"/>
        <end position="326"/>
    </location>
</feature>
<proteinExistence type="predicted"/>
<feature type="transmembrane region" description="Helical" evidence="7">
    <location>
        <begin position="396"/>
        <end position="414"/>
    </location>
</feature>
<dbReference type="InterPro" id="IPR011701">
    <property type="entry name" value="MFS"/>
</dbReference>
<evidence type="ECO:0000256" key="4">
    <source>
        <dbReference type="ARBA" id="ARBA00022692"/>
    </source>
</evidence>
<feature type="transmembrane region" description="Helical" evidence="7">
    <location>
        <begin position="237"/>
        <end position="255"/>
    </location>
</feature>
<feature type="transmembrane region" description="Helical" evidence="7">
    <location>
        <begin position="130"/>
        <end position="154"/>
    </location>
</feature>
<evidence type="ECO:0000256" key="5">
    <source>
        <dbReference type="ARBA" id="ARBA00022989"/>
    </source>
</evidence>
<keyword evidence="2" id="KW-0813">Transport</keyword>
<protein>
    <submittedName>
        <fullName evidence="9">MFS transporter</fullName>
    </submittedName>
</protein>
<dbReference type="Gene3D" id="1.20.1720.10">
    <property type="entry name" value="Multidrug resistance protein D"/>
    <property type="match status" value="1"/>
</dbReference>
<evidence type="ECO:0000313" key="9">
    <source>
        <dbReference type="EMBL" id="MFD2757002.1"/>
    </source>
</evidence>
<dbReference type="InterPro" id="IPR050171">
    <property type="entry name" value="MFS_Transporters"/>
</dbReference>
<keyword evidence="4 7" id="KW-0812">Transmembrane</keyword>
<gene>
    <name evidence="9" type="ORF">ACFSW7_01250</name>
</gene>
<feature type="transmembrane region" description="Helical" evidence="7">
    <location>
        <begin position="166"/>
        <end position="188"/>
    </location>
</feature>
<sequence>MTRRGDDDEELELVAAETGQIPVVDLAAAAAARDRIPREIWVLIGATFFVAIGFALVVPVLPQYAESFGVGAFLVSVVVSAFAFMRFLTAPFGGVLVDRFGERPMYIAGLLIVAASSFASAFATSYVELLIYRGLGGIGSALFTLSASAMVVRYSPPRIRGRVTSLWSGTFLVGNITGPVFGGLLGQAGMAVPFFVYGCGLVVAAGIVAALLRGVGTRGTATTTKLPPISFGEALKLPAYPTSLAFGFANGWAVLGMRAAVVPLFVSQVINDEPYAAGLVVAAAAIGMVIVLQWSGHASDRHGRRPFILAGLVVSIASTLGMIWSHELWVVLLVSLAAGVGSGLCGPVSQAAVGDIIGPHRSGGRALSLYQMVQDLGQITGPLIAGLIIDLWGFEWAFAVAALVLVLPAAAWLGTRDTVPREAPGA</sequence>
<dbReference type="Pfam" id="PF05977">
    <property type="entry name" value="MFS_3"/>
    <property type="match status" value="1"/>
</dbReference>
<evidence type="ECO:0000313" key="10">
    <source>
        <dbReference type="Proteomes" id="UP001597492"/>
    </source>
</evidence>
<dbReference type="RefSeq" id="WP_019618899.1">
    <property type="nucleotide sequence ID" value="NZ_JBHUNE010000001.1"/>
</dbReference>
<name>A0ABW5UTN8_9MICO</name>
<dbReference type="InterPro" id="IPR020846">
    <property type="entry name" value="MFS_dom"/>
</dbReference>
<evidence type="ECO:0000259" key="8">
    <source>
        <dbReference type="PROSITE" id="PS50850"/>
    </source>
</evidence>
<comment type="subcellular location">
    <subcellularLocation>
        <location evidence="1">Cell membrane</location>
        <topology evidence="1">Multi-pass membrane protein</topology>
    </subcellularLocation>
</comment>
<dbReference type="InterPro" id="IPR001958">
    <property type="entry name" value="Tet-R_TetA/multi-R_MdtG-like"/>
</dbReference>
<feature type="transmembrane region" description="Helical" evidence="7">
    <location>
        <begin position="194"/>
        <end position="216"/>
    </location>
</feature>
<evidence type="ECO:0000256" key="7">
    <source>
        <dbReference type="SAM" id="Phobius"/>
    </source>
</evidence>
<evidence type="ECO:0000256" key="1">
    <source>
        <dbReference type="ARBA" id="ARBA00004651"/>
    </source>
</evidence>
<keyword evidence="3" id="KW-1003">Cell membrane</keyword>
<feature type="transmembrane region" description="Helical" evidence="7">
    <location>
        <begin position="275"/>
        <end position="295"/>
    </location>
</feature>
<keyword evidence="5 7" id="KW-1133">Transmembrane helix</keyword>
<dbReference type="EMBL" id="JBHUNE010000001">
    <property type="protein sequence ID" value="MFD2757002.1"/>
    <property type="molecule type" value="Genomic_DNA"/>
</dbReference>
<dbReference type="PRINTS" id="PR01035">
    <property type="entry name" value="TCRTETA"/>
</dbReference>
<keyword evidence="10" id="KW-1185">Reference proteome</keyword>
<comment type="caution">
    <text evidence="9">The sequence shown here is derived from an EMBL/GenBank/DDBJ whole genome shotgun (WGS) entry which is preliminary data.</text>
</comment>